<feature type="region of interest" description="Disordered" evidence="1">
    <location>
        <begin position="58"/>
        <end position="103"/>
    </location>
</feature>
<gene>
    <name evidence="2" type="ORF">A4U43_C03F21110</name>
</gene>
<accession>A0A5P1FGX6</accession>
<feature type="compositionally biased region" description="Basic and acidic residues" evidence="1">
    <location>
        <begin position="94"/>
        <end position="103"/>
    </location>
</feature>
<evidence type="ECO:0000313" key="2">
    <source>
        <dbReference type="EMBL" id="ONK75840.1"/>
    </source>
</evidence>
<dbReference type="AlphaFoldDB" id="A0A5P1FGX6"/>
<name>A0A5P1FGX6_ASPOF</name>
<evidence type="ECO:0000256" key="1">
    <source>
        <dbReference type="SAM" id="MobiDB-lite"/>
    </source>
</evidence>
<sequence>MNDFLCIYPKKYFLLSRMNDYRASCLLTDAIISNKNKKGFAGFYTFFRFMGLNASEADEHGLEGSNAPPVETLEDNKPVTDVGNESQNQNGNCNREEKGGSVD</sequence>
<dbReference type="Proteomes" id="UP000243459">
    <property type="component" value="Chromosome 3"/>
</dbReference>
<proteinExistence type="predicted"/>
<organism evidence="2 3">
    <name type="scientific">Asparagus officinalis</name>
    <name type="common">Garden asparagus</name>
    <dbReference type="NCBI Taxonomy" id="4686"/>
    <lineage>
        <taxon>Eukaryota</taxon>
        <taxon>Viridiplantae</taxon>
        <taxon>Streptophyta</taxon>
        <taxon>Embryophyta</taxon>
        <taxon>Tracheophyta</taxon>
        <taxon>Spermatophyta</taxon>
        <taxon>Magnoliopsida</taxon>
        <taxon>Liliopsida</taxon>
        <taxon>Asparagales</taxon>
        <taxon>Asparagaceae</taxon>
        <taxon>Asparagoideae</taxon>
        <taxon>Asparagus</taxon>
    </lineage>
</organism>
<dbReference type="Gramene" id="ONK75840">
    <property type="protein sequence ID" value="ONK75840"/>
    <property type="gene ID" value="A4U43_C03F21110"/>
</dbReference>
<reference evidence="3" key="1">
    <citation type="journal article" date="2017" name="Nat. Commun.">
        <title>The asparagus genome sheds light on the origin and evolution of a young Y chromosome.</title>
        <authorList>
            <person name="Harkess A."/>
            <person name="Zhou J."/>
            <person name="Xu C."/>
            <person name="Bowers J.E."/>
            <person name="Van der Hulst R."/>
            <person name="Ayyampalayam S."/>
            <person name="Mercati F."/>
            <person name="Riccardi P."/>
            <person name="McKain M.R."/>
            <person name="Kakrana A."/>
            <person name="Tang H."/>
            <person name="Ray J."/>
            <person name="Groenendijk J."/>
            <person name="Arikit S."/>
            <person name="Mathioni S.M."/>
            <person name="Nakano M."/>
            <person name="Shan H."/>
            <person name="Telgmann-Rauber A."/>
            <person name="Kanno A."/>
            <person name="Yue Z."/>
            <person name="Chen H."/>
            <person name="Li W."/>
            <person name="Chen Y."/>
            <person name="Xu X."/>
            <person name="Zhang Y."/>
            <person name="Luo S."/>
            <person name="Chen H."/>
            <person name="Gao J."/>
            <person name="Mao Z."/>
            <person name="Pires J.C."/>
            <person name="Luo M."/>
            <person name="Kudrna D."/>
            <person name="Wing R.A."/>
            <person name="Meyers B.C."/>
            <person name="Yi K."/>
            <person name="Kong H."/>
            <person name="Lavrijsen P."/>
            <person name="Sunseri F."/>
            <person name="Falavigna A."/>
            <person name="Ye Y."/>
            <person name="Leebens-Mack J.H."/>
            <person name="Chen G."/>
        </authorList>
    </citation>
    <scope>NUCLEOTIDE SEQUENCE [LARGE SCALE GENOMIC DNA]</scope>
    <source>
        <strain evidence="3">cv. DH0086</strain>
    </source>
</reference>
<protein>
    <submittedName>
        <fullName evidence="2">Uncharacterized protein</fullName>
    </submittedName>
</protein>
<keyword evidence="3" id="KW-1185">Reference proteome</keyword>
<evidence type="ECO:0000313" key="3">
    <source>
        <dbReference type="Proteomes" id="UP000243459"/>
    </source>
</evidence>
<feature type="compositionally biased region" description="Polar residues" evidence="1">
    <location>
        <begin position="83"/>
        <end position="93"/>
    </location>
</feature>
<dbReference type="EMBL" id="CM007383">
    <property type="protein sequence ID" value="ONK75840.1"/>
    <property type="molecule type" value="Genomic_DNA"/>
</dbReference>